<feature type="domain" description="HTH lacI-type" evidence="5">
    <location>
        <begin position="16"/>
        <end position="63"/>
    </location>
</feature>
<dbReference type="PROSITE" id="PS50932">
    <property type="entry name" value="HTH_LACI_2"/>
    <property type="match status" value="1"/>
</dbReference>
<dbReference type="GO" id="GO:0000976">
    <property type="term" value="F:transcription cis-regulatory region binding"/>
    <property type="evidence" value="ECO:0007669"/>
    <property type="project" value="TreeGrafter"/>
</dbReference>
<evidence type="ECO:0000313" key="7">
    <source>
        <dbReference type="Proteomes" id="UP001304300"/>
    </source>
</evidence>
<keyword evidence="3 6" id="KW-0238">DNA-binding</keyword>
<keyword evidence="7" id="KW-1185">Reference proteome</keyword>
<dbReference type="Gene3D" id="1.10.260.40">
    <property type="entry name" value="lambda repressor-like DNA-binding domains"/>
    <property type="match status" value="1"/>
</dbReference>
<dbReference type="InterPro" id="IPR000843">
    <property type="entry name" value="HTH_LacI"/>
</dbReference>
<gene>
    <name evidence="6" type="ORF">RZN69_00105</name>
</gene>
<evidence type="ECO:0000256" key="4">
    <source>
        <dbReference type="ARBA" id="ARBA00023163"/>
    </source>
</evidence>
<evidence type="ECO:0000313" key="6">
    <source>
        <dbReference type="EMBL" id="WOO41468.1"/>
    </source>
</evidence>
<proteinExistence type="predicted"/>
<keyword evidence="2" id="KW-0805">Transcription regulation</keyword>
<dbReference type="EMBL" id="CP136920">
    <property type="protein sequence ID" value="WOO41468.1"/>
    <property type="molecule type" value="Genomic_DNA"/>
</dbReference>
<dbReference type="AlphaFoldDB" id="A0AAQ3QRM8"/>
<dbReference type="Pfam" id="PF00356">
    <property type="entry name" value="LacI"/>
    <property type="match status" value="1"/>
</dbReference>
<evidence type="ECO:0000256" key="1">
    <source>
        <dbReference type="ARBA" id="ARBA00022491"/>
    </source>
</evidence>
<evidence type="ECO:0000256" key="3">
    <source>
        <dbReference type="ARBA" id="ARBA00023125"/>
    </source>
</evidence>
<keyword evidence="4" id="KW-0804">Transcription</keyword>
<sequence length="342" mass="37952">MDKLKGKRPTVGDLVKLTGFSQGAISRAFNGRGGISEATREKILKAAGEIGYHPNPSARNFKRGYTGRIGIILPNLRNTNYSELYEQLDLVMADSGVASSLALTHASVEREANTILHWSAGETDALIVNPVPDKKNIDLYRKLKSWRYPLLFIYDNYANEFDSLGVDYRLSLRQAMMYLRDVGHKKVAYVGTAATAPKSVGKLAMLYKVLEELGIEFDEELSVLHVPGKEAGPRAFSKWRVMGRRPSAVVAFNDQTAASIYSEATSLGLKVPEDLSLLGSDDVDQAEAIGLSTIRIDRTEMAKTIYDMLQNRMKDFDSPIRIQQMRSELILRRSMGPVSGKS</sequence>
<accession>A0AAQ3QRM8</accession>
<dbReference type="SUPFAM" id="SSF47413">
    <property type="entry name" value="lambda repressor-like DNA-binding domains"/>
    <property type="match status" value="1"/>
</dbReference>
<dbReference type="Gene3D" id="3.40.50.2300">
    <property type="match status" value="2"/>
</dbReference>
<keyword evidence="1" id="KW-0678">Repressor</keyword>
<dbReference type="PANTHER" id="PTHR30146:SF148">
    <property type="entry name" value="HTH-TYPE TRANSCRIPTIONAL REPRESSOR PURR-RELATED"/>
    <property type="match status" value="1"/>
</dbReference>
<dbReference type="KEGG" id="puo:RZN69_00105"/>
<dbReference type="SMART" id="SM00354">
    <property type="entry name" value="HTH_LACI"/>
    <property type="match status" value="1"/>
</dbReference>
<dbReference type="PANTHER" id="PTHR30146">
    <property type="entry name" value="LACI-RELATED TRANSCRIPTIONAL REPRESSOR"/>
    <property type="match status" value="1"/>
</dbReference>
<protein>
    <submittedName>
        <fullName evidence="6">LacI family DNA-binding transcriptional regulator</fullName>
    </submittedName>
</protein>
<reference evidence="6 7" key="1">
    <citation type="submission" date="2023-10" db="EMBL/GenBank/DDBJ databases">
        <title>Rubellicoccus peritrichatus gen. nov., sp. nov., isolated from an algae of coral reef tank.</title>
        <authorList>
            <person name="Luo J."/>
        </authorList>
    </citation>
    <scope>NUCLEOTIDE SEQUENCE [LARGE SCALE GENOMIC DNA]</scope>
    <source>
        <strain evidence="6 7">CR14</strain>
    </source>
</reference>
<dbReference type="Pfam" id="PF13377">
    <property type="entry name" value="Peripla_BP_3"/>
    <property type="match status" value="1"/>
</dbReference>
<evidence type="ECO:0000256" key="2">
    <source>
        <dbReference type="ARBA" id="ARBA00023015"/>
    </source>
</evidence>
<name>A0AAQ3QRM8_9BACT</name>
<organism evidence="6 7">
    <name type="scientific">Rubellicoccus peritrichatus</name>
    <dbReference type="NCBI Taxonomy" id="3080537"/>
    <lineage>
        <taxon>Bacteria</taxon>
        <taxon>Pseudomonadati</taxon>
        <taxon>Verrucomicrobiota</taxon>
        <taxon>Opitutia</taxon>
        <taxon>Puniceicoccales</taxon>
        <taxon>Cerasicoccaceae</taxon>
        <taxon>Rubellicoccus</taxon>
    </lineage>
</organism>
<dbReference type="SUPFAM" id="SSF53822">
    <property type="entry name" value="Periplasmic binding protein-like I"/>
    <property type="match status" value="1"/>
</dbReference>
<dbReference type="CDD" id="cd01392">
    <property type="entry name" value="HTH_LacI"/>
    <property type="match status" value="1"/>
</dbReference>
<dbReference type="Proteomes" id="UP001304300">
    <property type="component" value="Chromosome"/>
</dbReference>
<dbReference type="InterPro" id="IPR028082">
    <property type="entry name" value="Peripla_BP_I"/>
</dbReference>
<dbReference type="GO" id="GO:0003700">
    <property type="term" value="F:DNA-binding transcription factor activity"/>
    <property type="evidence" value="ECO:0007669"/>
    <property type="project" value="TreeGrafter"/>
</dbReference>
<dbReference type="InterPro" id="IPR046335">
    <property type="entry name" value="LacI/GalR-like_sensor"/>
</dbReference>
<evidence type="ECO:0000259" key="5">
    <source>
        <dbReference type="PROSITE" id="PS50932"/>
    </source>
</evidence>
<dbReference type="InterPro" id="IPR010982">
    <property type="entry name" value="Lambda_DNA-bd_dom_sf"/>
</dbReference>
<dbReference type="RefSeq" id="WP_317833952.1">
    <property type="nucleotide sequence ID" value="NZ_CP136920.1"/>
</dbReference>